<keyword evidence="2" id="KW-0472">Membrane</keyword>
<feature type="region of interest" description="Disordered" evidence="1">
    <location>
        <begin position="1"/>
        <end position="22"/>
    </location>
</feature>
<organism evidence="3">
    <name type="scientific">uncultured Thermomicrobiales bacterium</name>
    <dbReference type="NCBI Taxonomy" id="1645740"/>
    <lineage>
        <taxon>Bacteria</taxon>
        <taxon>Pseudomonadati</taxon>
        <taxon>Thermomicrobiota</taxon>
        <taxon>Thermomicrobia</taxon>
        <taxon>Thermomicrobiales</taxon>
        <taxon>environmental samples</taxon>
    </lineage>
</organism>
<reference evidence="3" key="1">
    <citation type="submission" date="2020-02" db="EMBL/GenBank/DDBJ databases">
        <authorList>
            <person name="Meier V. D."/>
        </authorList>
    </citation>
    <scope>NUCLEOTIDE SEQUENCE</scope>
    <source>
        <strain evidence="3">AVDCRST_MAG59</strain>
    </source>
</reference>
<proteinExistence type="predicted"/>
<protein>
    <submittedName>
        <fullName evidence="3">Uncharacterized protein</fullName>
    </submittedName>
</protein>
<evidence type="ECO:0000313" key="3">
    <source>
        <dbReference type="EMBL" id="CAA9534928.1"/>
    </source>
</evidence>
<name>A0A6J4TXM3_9BACT</name>
<sequence length="58" mass="5953">MSDDPNGSGPRPADYPDSPVDPADIASAGRSCSAILILFAAILLVLCLGIALRWAAAR</sequence>
<dbReference type="EMBL" id="CADCWF010000008">
    <property type="protein sequence ID" value="CAA9534928.1"/>
    <property type="molecule type" value="Genomic_DNA"/>
</dbReference>
<dbReference type="AlphaFoldDB" id="A0A6J4TXM3"/>
<feature type="transmembrane region" description="Helical" evidence="2">
    <location>
        <begin position="34"/>
        <end position="56"/>
    </location>
</feature>
<gene>
    <name evidence="3" type="ORF">AVDCRST_MAG59-236</name>
</gene>
<keyword evidence="2" id="KW-0812">Transmembrane</keyword>
<evidence type="ECO:0000256" key="1">
    <source>
        <dbReference type="SAM" id="MobiDB-lite"/>
    </source>
</evidence>
<evidence type="ECO:0000256" key="2">
    <source>
        <dbReference type="SAM" id="Phobius"/>
    </source>
</evidence>
<accession>A0A6J4TXM3</accession>
<keyword evidence="2" id="KW-1133">Transmembrane helix</keyword>